<sequence length="255" mass="27652">MFGAFISGYMVGDAKFVLGRSYGYALLLESGMLFASYATLKGEYIVGEWCAAFACGLQNAMATTYSGLVVRTTHMTGIATDIGNILGQACRQNNHAELWRLYVHVPLIISYCFGGILGEISYTLMKENSLLIPCLFTGLTAAAYLSLPFIKIASETFKTRENAAKSRSQQNLVAGRKSVIEVRMVGDPRRVGGGVIVADAQNVPGLKNINNDLEIREFFGDSFEEIGVSALESGDVVAKNTIQEVSQNIEKSGKF</sequence>
<dbReference type="AlphaFoldDB" id="A0AAD5SXU0"/>
<feature type="transmembrane region" description="Helical" evidence="1">
    <location>
        <begin position="101"/>
        <end position="124"/>
    </location>
</feature>
<keyword evidence="3" id="KW-1185">Reference proteome</keyword>
<keyword evidence="1" id="KW-0472">Membrane</keyword>
<dbReference type="PANTHER" id="PTHR37314">
    <property type="entry name" value="SLR0142 PROTEIN"/>
    <property type="match status" value="1"/>
</dbReference>
<name>A0AAD5SXU0_9FUNG</name>
<dbReference type="PANTHER" id="PTHR37314:SF4">
    <property type="entry name" value="UPF0700 TRANSMEMBRANE PROTEIN YOAK"/>
    <property type="match status" value="1"/>
</dbReference>
<reference evidence="2" key="1">
    <citation type="submission" date="2020-05" db="EMBL/GenBank/DDBJ databases">
        <title>Phylogenomic resolution of chytrid fungi.</title>
        <authorList>
            <person name="Stajich J.E."/>
            <person name="Amses K."/>
            <person name="Simmons R."/>
            <person name="Seto K."/>
            <person name="Myers J."/>
            <person name="Bonds A."/>
            <person name="Quandt C.A."/>
            <person name="Barry K."/>
            <person name="Liu P."/>
            <person name="Grigoriev I."/>
            <person name="Longcore J.E."/>
            <person name="James T.Y."/>
        </authorList>
    </citation>
    <scope>NUCLEOTIDE SEQUENCE</scope>
    <source>
        <strain evidence="2">JEL0513</strain>
    </source>
</reference>
<feature type="transmembrane region" description="Helical" evidence="1">
    <location>
        <begin position="130"/>
        <end position="150"/>
    </location>
</feature>
<gene>
    <name evidence="2" type="ORF">HK100_005019</name>
</gene>
<dbReference type="EMBL" id="JADGJH010002392">
    <property type="protein sequence ID" value="KAJ3098787.1"/>
    <property type="molecule type" value="Genomic_DNA"/>
</dbReference>
<evidence type="ECO:0000256" key="1">
    <source>
        <dbReference type="SAM" id="Phobius"/>
    </source>
</evidence>
<evidence type="ECO:0000313" key="3">
    <source>
        <dbReference type="Proteomes" id="UP001211907"/>
    </source>
</evidence>
<accession>A0AAD5SXU0</accession>
<comment type="caution">
    <text evidence="2">The sequence shown here is derived from an EMBL/GenBank/DDBJ whole genome shotgun (WGS) entry which is preliminary data.</text>
</comment>
<dbReference type="InterPro" id="IPR010699">
    <property type="entry name" value="DUF1275"/>
</dbReference>
<protein>
    <submittedName>
        <fullName evidence="2">Uncharacterized protein</fullName>
    </submittedName>
</protein>
<keyword evidence="1" id="KW-1133">Transmembrane helix</keyword>
<evidence type="ECO:0000313" key="2">
    <source>
        <dbReference type="EMBL" id="KAJ3098787.1"/>
    </source>
</evidence>
<proteinExistence type="predicted"/>
<dbReference type="Pfam" id="PF06912">
    <property type="entry name" value="DUF1275"/>
    <property type="match status" value="1"/>
</dbReference>
<organism evidence="2 3">
    <name type="scientific">Physocladia obscura</name>
    <dbReference type="NCBI Taxonomy" id="109957"/>
    <lineage>
        <taxon>Eukaryota</taxon>
        <taxon>Fungi</taxon>
        <taxon>Fungi incertae sedis</taxon>
        <taxon>Chytridiomycota</taxon>
        <taxon>Chytridiomycota incertae sedis</taxon>
        <taxon>Chytridiomycetes</taxon>
        <taxon>Chytridiales</taxon>
        <taxon>Chytriomycetaceae</taxon>
        <taxon>Physocladia</taxon>
    </lineage>
</organism>
<dbReference type="Proteomes" id="UP001211907">
    <property type="component" value="Unassembled WGS sequence"/>
</dbReference>
<keyword evidence="1" id="KW-0812">Transmembrane</keyword>